<feature type="transmembrane region" description="Helical" evidence="1">
    <location>
        <begin position="12"/>
        <end position="40"/>
    </location>
</feature>
<evidence type="ECO:0000313" key="3">
    <source>
        <dbReference type="Proteomes" id="UP000708208"/>
    </source>
</evidence>
<gene>
    <name evidence="2" type="ORF">AFUS01_LOCUS24475</name>
</gene>
<keyword evidence="3" id="KW-1185">Reference proteome</keyword>
<feature type="non-terminal residue" evidence="2">
    <location>
        <position position="1"/>
    </location>
</feature>
<keyword evidence="1" id="KW-0812">Transmembrane</keyword>
<dbReference type="AlphaFoldDB" id="A0A8J2PH29"/>
<keyword evidence="1" id="KW-0472">Membrane</keyword>
<comment type="caution">
    <text evidence="2">The sequence shown here is derived from an EMBL/GenBank/DDBJ whole genome shotgun (WGS) entry which is preliminary data.</text>
</comment>
<feature type="transmembrane region" description="Helical" evidence="1">
    <location>
        <begin position="137"/>
        <end position="162"/>
    </location>
</feature>
<accession>A0A8J2PH29</accession>
<dbReference type="Proteomes" id="UP000708208">
    <property type="component" value="Unassembled WGS sequence"/>
</dbReference>
<sequence length="240" mass="27768">MYSKPDGKIPNLITVVGLVLQGLYYSINCITVLMAINSFLRTKSPEKFTSLMDGEPSLEWRTISACFIFYIEYICHASTFIALMTCYPALAIFMSMINELIVSCRHNSMSSVELRTTVNKFRVYRKLQIQIMLLNQIYNYSLVPGVKILGIAVVIYCTYAGIKMSGIEACVLGFLGFFMVIFLLATFSFLAEFQLRSTRVLKEWEQQTQWFENYKYIRTNLRTFRPLVANIRDSWTGRWS</sequence>
<organism evidence="2 3">
    <name type="scientific">Allacma fusca</name>
    <dbReference type="NCBI Taxonomy" id="39272"/>
    <lineage>
        <taxon>Eukaryota</taxon>
        <taxon>Metazoa</taxon>
        <taxon>Ecdysozoa</taxon>
        <taxon>Arthropoda</taxon>
        <taxon>Hexapoda</taxon>
        <taxon>Collembola</taxon>
        <taxon>Symphypleona</taxon>
        <taxon>Sminthuridae</taxon>
        <taxon>Allacma</taxon>
    </lineage>
</organism>
<reference evidence="2" key="1">
    <citation type="submission" date="2021-06" db="EMBL/GenBank/DDBJ databases">
        <authorList>
            <person name="Hodson N. C."/>
            <person name="Mongue J. A."/>
            <person name="Jaron S. K."/>
        </authorList>
    </citation>
    <scope>NUCLEOTIDE SEQUENCE</scope>
</reference>
<evidence type="ECO:0000256" key="1">
    <source>
        <dbReference type="SAM" id="Phobius"/>
    </source>
</evidence>
<keyword evidence="1" id="KW-1133">Transmembrane helix</keyword>
<dbReference type="EMBL" id="CAJVCH010306106">
    <property type="protein sequence ID" value="CAG7785879.1"/>
    <property type="molecule type" value="Genomic_DNA"/>
</dbReference>
<protein>
    <submittedName>
        <fullName evidence="2">Uncharacterized protein</fullName>
    </submittedName>
</protein>
<name>A0A8J2PH29_9HEXA</name>
<proteinExistence type="predicted"/>
<evidence type="ECO:0000313" key="2">
    <source>
        <dbReference type="EMBL" id="CAG7785879.1"/>
    </source>
</evidence>
<feature type="transmembrane region" description="Helical" evidence="1">
    <location>
        <begin position="174"/>
        <end position="193"/>
    </location>
</feature>